<dbReference type="AlphaFoldDB" id="A0A835AIQ7"/>
<keyword evidence="1" id="KW-0175">Coiled coil</keyword>
<evidence type="ECO:0000313" key="2">
    <source>
        <dbReference type="EMBL" id="KAF8658784.1"/>
    </source>
</evidence>
<organism evidence="2 3">
    <name type="scientific">Digitaria exilis</name>
    <dbReference type="NCBI Taxonomy" id="1010633"/>
    <lineage>
        <taxon>Eukaryota</taxon>
        <taxon>Viridiplantae</taxon>
        <taxon>Streptophyta</taxon>
        <taxon>Embryophyta</taxon>
        <taxon>Tracheophyta</taxon>
        <taxon>Spermatophyta</taxon>
        <taxon>Magnoliopsida</taxon>
        <taxon>Liliopsida</taxon>
        <taxon>Poales</taxon>
        <taxon>Poaceae</taxon>
        <taxon>PACMAD clade</taxon>
        <taxon>Panicoideae</taxon>
        <taxon>Panicodae</taxon>
        <taxon>Paniceae</taxon>
        <taxon>Anthephorinae</taxon>
        <taxon>Digitaria</taxon>
    </lineage>
</organism>
<dbReference type="Proteomes" id="UP000636709">
    <property type="component" value="Unassembled WGS sequence"/>
</dbReference>
<gene>
    <name evidence="2" type="ORF">HU200_059270</name>
</gene>
<dbReference type="GO" id="GO:0030915">
    <property type="term" value="C:Smc5-Smc6 complex"/>
    <property type="evidence" value="ECO:0007669"/>
    <property type="project" value="TreeGrafter"/>
</dbReference>
<dbReference type="EMBL" id="JACEFO010002479">
    <property type="protein sequence ID" value="KAF8658784.1"/>
    <property type="molecule type" value="Genomic_DNA"/>
</dbReference>
<sequence>MGLQDTIHCFNCSQVNVQDKFHATYLENHVPNYIWKSFITQDASDRDYIVGQMKKYGIPVLNKVVDEGIRRRPLDINPEMKKLGIYSRLDQVFVAPDTVKDVLISQAILDDSYIGNDETNRRADKVPKLGISDFWTPENHYRWSKSRYGGYMSAFVDAVYPSRLFKSSMCYNLSLDTFVIYIIHLSFLILVSLPTQILIQQRQLEDEGANIHKQKDFLIEAVALKWSHTEKQMASIELNAKIWEMEKGVNYFEKLEKDANMAARDYEDCKRMTQEYKMKLSMVKRHAESITKITQDLAKEFLEV</sequence>
<accession>A0A835AIQ7</accession>
<protein>
    <submittedName>
        <fullName evidence="2">Uncharacterized protein</fullName>
    </submittedName>
</protein>
<evidence type="ECO:0000313" key="3">
    <source>
        <dbReference type="Proteomes" id="UP000636709"/>
    </source>
</evidence>
<dbReference type="GO" id="GO:0000724">
    <property type="term" value="P:double-strand break repair via homologous recombination"/>
    <property type="evidence" value="ECO:0007669"/>
    <property type="project" value="TreeGrafter"/>
</dbReference>
<dbReference type="PANTHER" id="PTHR45916:SF1">
    <property type="entry name" value="STRUCTURAL MAINTENANCE OF CHROMOSOMES PROTEIN 5"/>
    <property type="match status" value="1"/>
</dbReference>
<dbReference type="GO" id="GO:0005634">
    <property type="term" value="C:nucleus"/>
    <property type="evidence" value="ECO:0007669"/>
    <property type="project" value="TreeGrafter"/>
</dbReference>
<reference evidence="2" key="1">
    <citation type="submission" date="2020-07" db="EMBL/GenBank/DDBJ databases">
        <title>Genome sequence and genetic diversity analysis of an under-domesticated orphan crop, white fonio (Digitaria exilis).</title>
        <authorList>
            <person name="Bennetzen J.L."/>
            <person name="Chen S."/>
            <person name="Ma X."/>
            <person name="Wang X."/>
            <person name="Yssel A.E.J."/>
            <person name="Chaluvadi S.R."/>
            <person name="Johnson M."/>
            <person name="Gangashetty P."/>
            <person name="Hamidou F."/>
            <person name="Sanogo M.D."/>
            <person name="Zwaenepoel A."/>
            <person name="Wallace J."/>
            <person name="Van De Peer Y."/>
            <person name="Van Deynze A."/>
        </authorList>
    </citation>
    <scope>NUCLEOTIDE SEQUENCE</scope>
    <source>
        <tissue evidence="2">Leaves</tissue>
    </source>
</reference>
<dbReference type="GO" id="GO:0003697">
    <property type="term" value="F:single-stranded DNA binding"/>
    <property type="evidence" value="ECO:0007669"/>
    <property type="project" value="TreeGrafter"/>
</dbReference>
<proteinExistence type="predicted"/>
<comment type="caution">
    <text evidence="2">The sequence shown here is derived from an EMBL/GenBank/DDBJ whole genome shotgun (WGS) entry which is preliminary data.</text>
</comment>
<keyword evidence="3" id="KW-1185">Reference proteome</keyword>
<dbReference type="OrthoDB" id="10254973at2759"/>
<dbReference type="PANTHER" id="PTHR45916">
    <property type="entry name" value="STRUCTURAL MAINTENANCE OF CHROMOSOMES PROTEIN 5"/>
    <property type="match status" value="1"/>
</dbReference>
<evidence type="ECO:0000256" key="1">
    <source>
        <dbReference type="ARBA" id="ARBA00023054"/>
    </source>
</evidence>
<name>A0A835AIQ7_9POAL</name>